<keyword evidence="4" id="KW-1185">Reference proteome</keyword>
<dbReference type="SUPFAM" id="SSF50814">
    <property type="entry name" value="Lipocalins"/>
    <property type="match status" value="1"/>
</dbReference>
<dbReference type="PANTHER" id="PTHR11955">
    <property type="entry name" value="FATTY ACID BINDING PROTEIN"/>
    <property type="match status" value="1"/>
</dbReference>
<dbReference type="OrthoDB" id="354351at2759"/>
<dbReference type="EMBL" id="HG994587">
    <property type="protein sequence ID" value="CAF3015030.1"/>
    <property type="molecule type" value="Genomic_DNA"/>
</dbReference>
<sequence length="129" mass="13864">MCSMRGISRILDDPGHGTAAGGLVLVKVRLVHLAALVSTPSFEVSKEGKVSSFKTSTVAKSMELKFKVGKEFEETTSDGRTVDTLVTMDGPTTFVPEQTAKNDGQKSTKTVRDIKDGKCTQVTEVVGWI</sequence>
<accession>A0A7R8D3B0</accession>
<dbReference type="InterPro" id="IPR012674">
    <property type="entry name" value="Calycin"/>
</dbReference>
<gene>
    <name evidence="3" type="ORF">LSAA_14033</name>
</gene>
<dbReference type="Proteomes" id="UP000675881">
    <property type="component" value="Chromosome 8"/>
</dbReference>
<dbReference type="GO" id="GO:0008289">
    <property type="term" value="F:lipid binding"/>
    <property type="evidence" value="ECO:0007669"/>
    <property type="project" value="InterPro"/>
</dbReference>
<dbReference type="AlphaFoldDB" id="A0A7R8D3B0"/>
<dbReference type="InterPro" id="IPR031259">
    <property type="entry name" value="ILBP"/>
</dbReference>
<protein>
    <submittedName>
        <fullName evidence="3">(salmon louse) hypothetical protein</fullName>
    </submittedName>
</protein>
<feature type="region of interest" description="Disordered" evidence="2">
    <location>
        <begin position="89"/>
        <end position="110"/>
    </location>
</feature>
<name>A0A7R8D3B0_LEPSM</name>
<organism evidence="3 4">
    <name type="scientific">Lepeophtheirus salmonis</name>
    <name type="common">Salmon louse</name>
    <name type="synonym">Caligus salmonis</name>
    <dbReference type="NCBI Taxonomy" id="72036"/>
    <lineage>
        <taxon>Eukaryota</taxon>
        <taxon>Metazoa</taxon>
        <taxon>Ecdysozoa</taxon>
        <taxon>Arthropoda</taxon>
        <taxon>Crustacea</taxon>
        <taxon>Multicrustacea</taxon>
        <taxon>Hexanauplia</taxon>
        <taxon>Copepoda</taxon>
        <taxon>Siphonostomatoida</taxon>
        <taxon>Caligidae</taxon>
        <taxon>Lepeophtheirus</taxon>
    </lineage>
</organism>
<evidence type="ECO:0000313" key="4">
    <source>
        <dbReference type="Proteomes" id="UP000675881"/>
    </source>
</evidence>
<proteinExistence type="inferred from homology"/>
<evidence type="ECO:0000256" key="2">
    <source>
        <dbReference type="SAM" id="MobiDB-lite"/>
    </source>
</evidence>
<evidence type="ECO:0000256" key="1">
    <source>
        <dbReference type="ARBA" id="ARBA00008390"/>
    </source>
</evidence>
<comment type="similarity">
    <text evidence="1">Belongs to the calycin superfamily. Fatty-acid binding protein (FABP) family.</text>
</comment>
<dbReference type="Gene3D" id="2.40.128.20">
    <property type="match status" value="1"/>
</dbReference>
<evidence type="ECO:0000313" key="3">
    <source>
        <dbReference type="EMBL" id="CAF3015030.1"/>
    </source>
</evidence>
<reference evidence="3" key="1">
    <citation type="submission" date="2021-02" db="EMBL/GenBank/DDBJ databases">
        <authorList>
            <person name="Bekaert M."/>
        </authorList>
    </citation>
    <scope>NUCLEOTIDE SEQUENCE</scope>
    <source>
        <strain evidence="3">IoA-00</strain>
    </source>
</reference>